<comment type="similarity">
    <text evidence="1 4">Belongs to the eukaryotic ribosomal protein eS26 family.</text>
</comment>
<evidence type="ECO:0000256" key="4">
    <source>
        <dbReference type="RuleBase" id="RU363128"/>
    </source>
</evidence>
<evidence type="ECO:0000256" key="3">
    <source>
        <dbReference type="ARBA" id="ARBA00023274"/>
    </source>
</evidence>
<evidence type="ECO:0000313" key="6">
    <source>
        <dbReference type="Proteomes" id="UP000236291"/>
    </source>
</evidence>
<dbReference type="PROSITE" id="PS00733">
    <property type="entry name" value="RIBOSOMAL_S26E"/>
    <property type="match status" value="1"/>
</dbReference>
<dbReference type="EMBL" id="ASHM01005136">
    <property type="protein sequence ID" value="PNY12235.1"/>
    <property type="molecule type" value="Genomic_DNA"/>
</dbReference>
<dbReference type="STRING" id="57577.A0A2K3PAC7"/>
<dbReference type="Proteomes" id="UP000236291">
    <property type="component" value="Unassembled WGS sequence"/>
</dbReference>
<protein>
    <recommendedName>
        <fullName evidence="4">40S ribosomal protein S26</fullName>
    </recommendedName>
</protein>
<dbReference type="GO" id="GO:0022627">
    <property type="term" value="C:cytosolic small ribosomal subunit"/>
    <property type="evidence" value="ECO:0007669"/>
    <property type="project" value="TreeGrafter"/>
</dbReference>
<dbReference type="AlphaFoldDB" id="A0A2K3PAC7"/>
<dbReference type="GO" id="GO:0003735">
    <property type="term" value="F:structural constituent of ribosome"/>
    <property type="evidence" value="ECO:0007669"/>
    <property type="project" value="InterPro"/>
</dbReference>
<proteinExistence type="inferred from homology"/>
<organism evidence="5 6">
    <name type="scientific">Trifolium pratense</name>
    <name type="common">Red clover</name>
    <dbReference type="NCBI Taxonomy" id="57577"/>
    <lineage>
        <taxon>Eukaryota</taxon>
        <taxon>Viridiplantae</taxon>
        <taxon>Streptophyta</taxon>
        <taxon>Embryophyta</taxon>
        <taxon>Tracheophyta</taxon>
        <taxon>Spermatophyta</taxon>
        <taxon>Magnoliopsida</taxon>
        <taxon>eudicotyledons</taxon>
        <taxon>Gunneridae</taxon>
        <taxon>Pentapetalae</taxon>
        <taxon>rosids</taxon>
        <taxon>fabids</taxon>
        <taxon>Fabales</taxon>
        <taxon>Fabaceae</taxon>
        <taxon>Papilionoideae</taxon>
        <taxon>50 kb inversion clade</taxon>
        <taxon>NPAAA clade</taxon>
        <taxon>Hologalegina</taxon>
        <taxon>IRL clade</taxon>
        <taxon>Trifolieae</taxon>
        <taxon>Trifolium</taxon>
    </lineage>
</organism>
<comment type="caution">
    <text evidence="5">The sequence shown here is derived from an EMBL/GenBank/DDBJ whole genome shotgun (WGS) entry which is preliminary data.</text>
</comment>
<sequence length="139" mass="15847">MQYCVSCAIHSHVVRVRSRTDRRKREPPQRFIRRRNWLAVTETKWSGNSDSNPNPAMVLSPIPTKVDVVITYNVWGIDALIGNSSGEITASACWKKNSVYPDCQQAEAVAAIYRLRFTEKVRSDSRNTRREVIPETIIG</sequence>
<accession>A0A2K3PAC7</accession>
<dbReference type="Pfam" id="PF01283">
    <property type="entry name" value="Ribosomal_S26e"/>
    <property type="match status" value="1"/>
</dbReference>
<dbReference type="InterPro" id="IPR047864">
    <property type="entry name" value="Ribosomal_eS26_CS"/>
</dbReference>
<gene>
    <name evidence="5" type="ORF">L195_g008861</name>
</gene>
<reference evidence="5 6" key="1">
    <citation type="journal article" date="2014" name="Am. J. Bot.">
        <title>Genome assembly and annotation for red clover (Trifolium pratense; Fabaceae).</title>
        <authorList>
            <person name="Istvanek J."/>
            <person name="Jaros M."/>
            <person name="Krenek A."/>
            <person name="Repkova J."/>
        </authorList>
    </citation>
    <scope>NUCLEOTIDE SEQUENCE [LARGE SCALE GENOMIC DNA]</scope>
    <source>
        <strain evidence="6">cv. Tatra</strain>
        <tissue evidence="5">Young leaves</tissue>
    </source>
</reference>
<evidence type="ECO:0000256" key="2">
    <source>
        <dbReference type="ARBA" id="ARBA00022980"/>
    </source>
</evidence>
<dbReference type="PANTHER" id="PTHR12538">
    <property type="entry name" value="40S RIBOSOMAL PROTEIN S26"/>
    <property type="match status" value="1"/>
</dbReference>
<name>A0A2K3PAC7_TRIPR</name>
<dbReference type="PANTHER" id="PTHR12538:SF0">
    <property type="entry name" value="40S RIBOSOMAL PROTEIN S26"/>
    <property type="match status" value="1"/>
</dbReference>
<evidence type="ECO:0000313" key="5">
    <source>
        <dbReference type="EMBL" id="PNY12235.1"/>
    </source>
</evidence>
<evidence type="ECO:0000256" key="1">
    <source>
        <dbReference type="ARBA" id="ARBA00008596"/>
    </source>
</evidence>
<dbReference type="InterPro" id="IPR000892">
    <property type="entry name" value="Ribosomal_eS26"/>
</dbReference>
<reference evidence="5 6" key="2">
    <citation type="journal article" date="2017" name="Front. Plant Sci.">
        <title>Gene Classification and Mining of Molecular Markers Useful in Red Clover (Trifolium pratense) Breeding.</title>
        <authorList>
            <person name="Istvanek J."/>
            <person name="Dluhosova J."/>
            <person name="Dluhos P."/>
            <person name="Patkova L."/>
            <person name="Nedelnik J."/>
            <person name="Repkova J."/>
        </authorList>
    </citation>
    <scope>NUCLEOTIDE SEQUENCE [LARGE SCALE GENOMIC DNA]</scope>
    <source>
        <strain evidence="6">cv. Tatra</strain>
        <tissue evidence="5">Young leaves</tissue>
    </source>
</reference>
<dbReference type="InterPro" id="IPR038551">
    <property type="entry name" value="Ribosomal_eS26_sf"/>
</dbReference>
<dbReference type="GO" id="GO:0006412">
    <property type="term" value="P:translation"/>
    <property type="evidence" value="ECO:0007669"/>
    <property type="project" value="InterPro"/>
</dbReference>
<keyword evidence="2 4" id="KW-0689">Ribosomal protein</keyword>
<dbReference type="Gene3D" id="3.30.1740.20">
    <property type="entry name" value="Ribosomal protein S26e"/>
    <property type="match status" value="1"/>
</dbReference>
<dbReference type="GO" id="GO:0003729">
    <property type="term" value="F:mRNA binding"/>
    <property type="evidence" value="ECO:0007669"/>
    <property type="project" value="TreeGrafter"/>
</dbReference>
<keyword evidence="3 4" id="KW-0687">Ribonucleoprotein</keyword>